<evidence type="ECO:0000256" key="4">
    <source>
        <dbReference type="ARBA" id="ARBA00022519"/>
    </source>
</evidence>
<feature type="transmembrane region" description="Helical" evidence="8">
    <location>
        <begin position="53"/>
        <end position="70"/>
    </location>
</feature>
<keyword evidence="4" id="KW-0997">Cell inner membrane</keyword>
<feature type="transmembrane region" description="Helical" evidence="8">
    <location>
        <begin position="21"/>
        <end position="41"/>
    </location>
</feature>
<dbReference type="EMBL" id="VIRB01000136">
    <property type="protein sequence ID" value="NDO71261.1"/>
    <property type="molecule type" value="Genomic_DNA"/>
</dbReference>
<reference evidence="9 10" key="1">
    <citation type="submission" date="2019-07" db="EMBL/GenBank/DDBJ databases">
        <title>Draft genome sequences of 15 bacterial species constituting the stable defined intestinal microbiota of the GM15 gnotobiotic mouse model.</title>
        <authorList>
            <person name="Elie C."/>
            <person name="Mathieu A."/>
            <person name="Saliou A."/>
            <person name="Darnaud M."/>
            <person name="Leulier F."/>
            <person name="Tamellini A."/>
        </authorList>
    </citation>
    <scope>NUCLEOTIDE SEQUENCE [LARGE SCALE GENOMIC DNA]</scope>
    <source>
        <strain evidence="10">ASF 502</strain>
    </source>
</reference>
<evidence type="ECO:0000256" key="3">
    <source>
        <dbReference type="ARBA" id="ARBA00022475"/>
    </source>
</evidence>
<feature type="transmembrane region" description="Helical" evidence="8">
    <location>
        <begin position="208"/>
        <end position="234"/>
    </location>
</feature>
<dbReference type="Proteomes" id="UP000474104">
    <property type="component" value="Unassembled WGS sequence"/>
</dbReference>
<dbReference type="PANTHER" id="PTHR32196:SF21">
    <property type="entry name" value="ABC TRANSPORTER PERMEASE PROTEIN YPHD-RELATED"/>
    <property type="match status" value="1"/>
</dbReference>
<keyword evidence="2" id="KW-0813">Transport</keyword>
<evidence type="ECO:0000256" key="8">
    <source>
        <dbReference type="SAM" id="Phobius"/>
    </source>
</evidence>
<keyword evidence="3" id="KW-1003">Cell membrane</keyword>
<comment type="subcellular location">
    <subcellularLocation>
        <location evidence="1">Cell membrane</location>
        <topology evidence="1">Multi-pass membrane protein</topology>
    </subcellularLocation>
</comment>
<evidence type="ECO:0000256" key="5">
    <source>
        <dbReference type="ARBA" id="ARBA00022692"/>
    </source>
</evidence>
<dbReference type="AlphaFoldDB" id="A0A9X5H9B7"/>
<feature type="transmembrane region" description="Helical" evidence="8">
    <location>
        <begin position="133"/>
        <end position="154"/>
    </location>
</feature>
<evidence type="ECO:0000256" key="6">
    <source>
        <dbReference type="ARBA" id="ARBA00022989"/>
    </source>
</evidence>
<comment type="caution">
    <text evidence="9">The sequence shown here is derived from an EMBL/GenBank/DDBJ whole genome shotgun (WGS) entry which is preliminary data.</text>
</comment>
<evidence type="ECO:0000256" key="2">
    <source>
        <dbReference type="ARBA" id="ARBA00022448"/>
    </source>
</evidence>
<dbReference type="OrthoDB" id="9815820at2"/>
<accession>A0A9X5H9B7</accession>
<feature type="transmembrane region" description="Helical" evidence="8">
    <location>
        <begin position="99"/>
        <end position="121"/>
    </location>
</feature>
<protein>
    <submittedName>
        <fullName evidence="9">ABC transporter permease</fullName>
    </submittedName>
</protein>
<proteinExistence type="predicted"/>
<name>A0A9X5H9B7_9FIRM</name>
<dbReference type="GO" id="GO:0005886">
    <property type="term" value="C:plasma membrane"/>
    <property type="evidence" value="ECO:0007669"/>
    <property type="project" value="UniProtKB-SubCell"/>
</dbReference>
<dbReference type="RefSeq" id="WP_004080355.1">
    <property type="nucleotide sequence ID" value="NZ_VIRB01000136.1"/>
</dbReference>
<keyword evidence="7 8" id="KW-0472">Membrane</keyword>
<keyword evidence="5 8" id="KW-0812">Transmembrane</keyword>
<evidence type="ECO:0000256" key="7">
    <source>
        <dbReference type="ARBA" id="ARBA00023136"/>
    </source>
</evidence>
<feature type="transmembrane region" description="Helical" evidence="8">
    <location>
        <begin position="166"/>
        <end position="187"/>
    </location>
</feature>
<evidence type="ECO:0000313" key="10">
    <source>
        <dbReference type="Proteomes" id="UP000474104"/>
    </source>
</evidence>
<dbReference type="Pfam" id="PF02653">
    <property type="entry name" value="BPD_transp_2"/>
    <property type="match status" value="1"/>
</dbReference>
<evidence type="ECO:0000256" key="1">
    <source>
        <dbReference type="ARBA" id="ARBA00004651"/>
    </source>
</evidence>
<dbReference type="PANTHER" id="PTHR32196">
    <property type="entry name" value="ABC TRANSPORTER PERMEASE PROTEIN YPHD-RELATED-RELATED"/>
    <property type="match status" value="1"/>
</dbReference>
<sequence length="327" mass="34734">MEKILKQKKKELPFDENVRRLVIILIVLLIVTGVTKSTAFINLSNFQSIGKQLTEYGLMSLGMGICMLSGGIDLSTVYVANLSGICAGLIFQMNMPGNIALGCLAALCVGALCGTFNGILISRFHIPPMLATLGSYELFMGISVVLSGGSTVSVHGEIELLSSLTILNIPLPFIIFILCTSVLAFIMGQTKFGMRAYLVGTSAKAAEFAGIHVNATIIKCYMMSGLLAGIAGLISLSRLNSAKADFGTSYTMQTILVAVLGGINPNGGAGKISGIAFAVIILQLLSSYLNQFPAISNYYRDLIWGAALLLVLVFNVEISRRAGKKKS</sequence>
<organism evidence="9 10">
    <name type="scientific">Schaedlerella arabinosiphila</name>
    <dbReference type="NCBI Taxonomy" id="2044587"/>
    <lineage>
        <taxon>Bacteria</taxon>
        <taxon>Bacillati</taxon>
        <taxon>Bacillota</taxon>
        <taxon>Clostridia</taxon>
        <taxon>Lachnospirales</taxon>
        <taxon>Lachnospiraceae</taxon>
        <taxon>Schaedlerella</taxon>
    </lineage>
</organism>
<dbReference type="CDD" id="cd06579">
    <property type="entry name" value="TM_PBP1_transp_AraH_like"/>
    <property type="match status" value="1"/>
</dbReference>
<keyword evidence="6 8" id="KW-1133">Transmembrane helix</keyword>
<gene>
    <name evidence="9" type="ORF">FMM80_22460</name>
</gene>
<dbReference type="InterPro" id="IPR001851">
    <property type="entry name" value="ABC_transp_permease"/>
</dbReference>
<evidence type="ECO:0000313" key="9">
    <source>
        <dbReference type="EMBL" id="NDO71261.1"/>
    </source>
</evidence>
<feature type="transmembrane region" description="Helical" evidence="8">
    <location>
        <begin position="302"/>
        <end position="318"/>
    </location>
</feature>
<dbReference type="GO" id="GO:0022857">
    <property type="term" value="F:transmembrane transporter activity"/>
    <property type="evidence" value="ECO:0007669"/>
    <property type="project" value="InterPro"/>
</dbReference>